<dbReference type="PROSITE" id="PS50883">
    <property type="entry name" value="EAL"/>
    <property type="match status" value="1"/>
</dbReference>
<feature type="transmembrane region" description="Helical" evidence="2">
    <location>
        <begin position="168"/>
        <end position="185"/>
    </location>
</feature>
<feature type="transmembrane region" description="Helical" evidence="2">
    <location>
        <begin position="37"/>
        <end position="55"/>
    </location>
</feature>
<proteinExistence type="predicted"/>
<feature type="domain" description="GGDEF" evidence="4">
    <location>
        <begin position="235"/>
        <end position="376"/>
    </location>
</feature>
<dbReference type="SMART" id="SM00267">
    <property type="entry name" value="GGDEF"/>
    <property type="match status" value="1"/>
</dbReference>
<dbReference type="NCBIfam" id="TIGR00254">
    <property type="entry name" value="GGDEF"/>
    <property type="match status" value="1"/>
</dbReference>
<dbReference type="Gene3D" id="3.20.20.450">
    <property type="entry name" value="EAL domain"/>
    <property type="match status" value="1"/>
</dbReference>
<organism evidence="5 6">
    <name type="scientific">Alteromonas macleodii</name>
    <name type="common">Pseudoalteromonas macleodii</name>
    <dbReference type="NCBI Taxonomy" id="28108"/>
    <lineage>
        <taxon>Bacteria</taxon>
        <taxon>Pseudomonadati</taxon>
        <taxon>Pseudomonadota</taxon>
        <taxon>Gammaproteobacteria</taxon>
        <taxon>Alteromonadales</taxon>
        <taxon>Alteromonadaceae</taxon>
        <taxon>Alteromonas/Salinimonas group</taxon>
        <taxon>Alteromonas</taxon>
    </lineage>
</organism>
<feature type="transmembrane region" description="Helical" evidence="2">
    <location>
        <begin position="91"/>
        <end position="109"/>
    </location>
</feature>
<comment type="cofactor">
    <cofactor evidence="1">
        <name>Mg(2+)</name>
        <dbReference type="ChEBI" id="CHEBI:18420"/>
    </cofactor>
</comment>
<dbReference type="EMBL" id="LR812090">
    <property type="protein sequence ID" value="CAB9492818.1"/>
    <property type="molecule type" value="Genomic_DNA"/>
</dbReference>
<dbReference type="PROSITE" id="PS50887">
    <property type="entry name" value="GGDEF"/>
    <property type="match status" value="1"/>
</dbReference>
<dbReference type="PANTHER" id="PTHR44757:SF2">
    <property type="entry name" value="BIOFILM ARCHITECTURE MAINTENANCE PROTEIN MBAA"/>
    <property type="match status" value="1"/>
</dbReference>
<evidence type="ECO:0000259" key="4">
    <source>
        <dbReference type="PROSITE" id="PS50887"/>
    </source>
</evidence>
<dbReference type="SMART" id="SM00052">
    <property type="entry name" value="EAL"/>
    <property type="match status" value="1"/>
</dbReference>
<keyword evidence="2" id="KW-1133">Transmembrane helix</keyword>
<feature type="transmembrane region" description="Helical" evidence="2">
    <location>
        <begin position="129"/>
        <end position="156"/>
    </location>
</feature>
<dbReference type="CDD" id="cd01948">
    <property type="entry name" value="EAL"/>
    <property type="match status" value="1"/>
</dbReference>
<dbReference type="Pfam" id="PF00990">
    <property type="entry name" value="GGDEF"/>
    <property type="match status" value="1"/>
</dbReference>
<gene>
    <name evidence="5" type="ORF">ALFOR1_20264</name>
</gene>
<evidence type="ECO:0000256" key="1">
    <source>
        <dbReference type="ARBA" id="ARBA00001946"/>
    </source>
</evidence>
<dbReference type="SUPFAM" id="SSF141868">
    <property type="entry name" value="EAL domain-like"/>
    <property type="match status" value="1"/>
</dbReference>
<sequence length="644" mass="72346">MDINSILENQIQTHDSTTGQQEMVAVRFRRRYRLCQVLTIIGVLFLLALGSINLISNARFLGILLLGCAFVGLINLYILKRSGNVERAATVLSGILCFLSISLLITGGKDNTGMLWIYPIMAINLFINRFWPAVVIFSFFTIASLLLLFTPLSFLLMTSYSLVEAIRFVLTMLALNVICLAALYSEEQAYRTIIQLHADDVRQMAFFDTLTGLPNRWNFKNNLQRLISRAKKDKNRIGLLYIDLDNFKQVNDQFGHEAGDRLLLEFSERLWEVIRPSDQLFKPNKDSLARLAGDEFVVILPDMKKPQDASKAAERILRVFDNGFDVDGVSHNVYASIGIAVYPDDAVEPATLLQHADAAMYDAKNNGRNCYRFFTKDIAMALQQRQKIEKGLRMALSESQFSLVYMPIFDCKDNAIVAVEALLRCQNEELKGIGPDDFIPVAESTGLIKEIDLWVIDNALNALTQLQSSCAFEGKMCINVSGVELNNENFPSQVKALLMKNNVSPERVELEITETAFVAGDMTCLETLKALNELGVSLALDDFGTGYTAFSQLIHYPANCLKIDRSFVNDLFSASKSRSKMVMIIQNLAKLYGLRVIAEGVETEAQLAYLKSLGCDWAQGYYLSCPLPWHELLNQITVNVKERE</sequence>
<evidence type="ECO:0000313" key="5">
    <source>
        <dbReference type="EMBL" id="CAB9492818.1"/>
    </source>
</evidence>
<dbReference type="PANTHER" id="PTHR44757">
    <property type="entry name" value="DIGUANYLATE CYCLASE DGCP"/>
    <property type="match status" value="1"/>
</dbReference>
<feature type="transmembrane region" description="Helical" evidence="2">
    <location>
        <begin position="61"/>
        <end position="79"/>
    </location>
</feature>
<evidence type="ECO:0000313" key="6">
    <source>
        <dbReference type="Proteomes" id="UP000509458"/>
    </source>
</evidence>
<protein>
    <submittedName>
        <fullName evidence="5">Diguanylate cyclase (GGDEF) domain-containing protein</fullName>
    </submittedName>
</protein>
<dbReference type="InterPro" id="IPR029787">
    <property type="entry name" value="Nucleotide_cyclase"/>
</dbReference>
<accession>A0A6T9Y1X2</accession>
<dbReference type="FunFam" id="3.30.70.270:FF:000001">
    <property type="entry name" value="Diguanylate cyclase domain protein"/>
    <property type="match status" value="1"/>
</dbReference>
<dbReference type="InterPro" id="IPR001633">
    <property type="entry name" value="EAL_dom"/>
</dbReference>
<name>A0A6T9Y1X2_ALTMA</name>
<feature type="domain" description="EAL" evidence="3">
    <location>
        <begin position="385"/>
        <end position="640"/>
    </location>
</feature>
<dbReference type="Proteomes" id="UP000509458">
    <property type="component" value="Chromosome"/>
</dbReference>
<dbReference type="CDD" id="cd01949">
    <property type="entry name" value="GGDEF"/>
    <property type="match status" value="1"/>
</dbReference>
<dbReference type="AlphaFoldDB" id="A0A6T9Y1X2"/>
<dbReference type="InterPro" id="IPR035919">
    <property type="entry name" value="EAL_sf"/>
</dbReference>
<keyword evidence="2" id="KW-0472">Membrane</keyword>
<dbReference type="Gene3D" id="3.30.70.270">
    <property type="match status" value="1"/>
</dbReference>
<reference evidence="5 6" key="1">
    <citation type="submission" date="2020-06" db="EMBL/GenBank/DDBJ databases">
        <authorList>
            <person name="Duchaud E."/>
        </authorList>
    </citation>
    <scope>NUCLEOTIDE SEQUENCE [LARGE SCALE GENOMIC DNA]</scope>
    <source>
        <strain evidence="5">Alteromonas fortis</strain>
    </source>
</reference>
<keyword evidence="2" id="KW-0812">Transmembrane</keyword>
<dbReference type="SUPFAM" id="SSF55073">
    <property type="entry name" value="Nucleotide cyclase"/>
    <property type="match status" value="1"/>
</dbReference>
<dbReference type="InterPro" id="IPR052155">
    <property type="entry name" value="Biofilm_reg_signaling"/>
</dbReference>
<evidence type="ECO:0000259" key="3">
    <source>
        <dbReference type="PROSITE" id="PS50883"/>
    </source>
</evidence>
<dbReference type="Pfam" id="PF00563">
    <property type="entry name" value="EAL"/>
    <property type="match status" value="1"/>
</dbReference>
<dbReference type="GO" id="GO:0003824">
    <property type="term" value="F:catalytic activity"/>
    <property type="evidence" value="ECO:0007669"/>
    <property type="project" value="UniProtKB-ARBA"/>
</dbReference>
<dbReference type="RefSeq" id="WP_179982455.1">
    <property type="nucleotide sequence ID" value="NZ_LR812090.1"/>
</dbReference>
<dbReference type="InterPro" id="IPR000160">
    <property type="entry name" value="GGDEF_dom"/>
</dbReference>
<dbReference type="InterPro" id="IPR043128">
    <property type="entry name" value="Rev_trsase/Diguanyl_cyclase"/>
</dbReference>
<evidence type="ECO:0000256" key="2">
    <source>
        <dbReference type="SAM" id="Phobius"/>
    </source>
</evidence>